<keyword evidence="2" id="KW-0547">Nucleotide-binding</keyword>
<accession>A0A4R7DHV9</accession>
<keyword evidence="2" id="KW-0347">Helicase</keyword>
<name>A0A4R7DHV9_9FLAO</name>
<sequence>MKQLCCLITNTVVFMRRTTVFPFDNPIEFKEINHDDFQGYEFEDVDKTIVEPNEQGYISDILKEKVNLETNNTTVINAGVGQGKTKAVIDFIKWYYETTKNNEDKYKVIVVTPFKSLNKEYRDKIHKAVGEDDLCFDYQELNAKVDEELDYPEFYSKPVQLISVMSILGDPGTVAFKQSNIKRKYYEYLIDRCAANKEKVILIFDELHESLESFTPDLMPNLLKWKGVVYKAIIASATFTESSKIPIKFIAELTERKLKIIESERVQSTHNLSELHLCFYNQHTLNPEHQFLKDLVQLQLETASTVNILCYSKNIANELYNGSIGTMLREQYGSVTLCTGEEENTFDHESCNIGTRFKTGVSIEKENSAYFVVLPLKFAYTGQNTEHLGIFTDRINSLVQGLARPRKKSKIFVITPSPTKLITRVTDKRDYIDRLSLGYLGFQDEDYQSRYYSLRQQEMFLKRHYGEVRNTIETQINQMEGLSDDIKTIYSSFDWFRLKDGDRYLHTQFDAYGKNLSNYLYWAAWNNQFVNCKLTSIIKIRTLKFNEGNIQSELDAYFPLSVFNENTFAEYHDKHLYLQLRNTLFSNNLYYRKNGEVDFNKIEPKRTLVFEQQIIHFIQRRKTPYLFEPICGCTYSTRLGEKPVDASVSKSTYFRSSIGHSVSYTDVFDALTESEELLITAYNGLLEFQEILLNSYSILQDDGTYFLPLDSKVILERMHSIKLKALFTNIKEHDVGMVAFNKTNLSSDKGVYSLLKEMFYETSSTTKTIDGKIVKCWKVNRIRDINSSEYPLNLVHNVYDPFLHMPVNPEKSTTEEAGDVLEEVNLIDIDPDMFVLDYYEETKDNIKRDKLF</sequence>
<proteinExistence type="predicted"/>
<dbReference type="GO" id="GO:0005524">
    <property type="term" value="F:ATP binding"/>
    <property type="evidence" value="ECO:0007669"/>
    <property type="project" value="InterPro"/>
</dbReference>
<feature type="domain" description="Helicase/UvrB N-terminal" evidence="1">
    <location>
        <begin position="55"/>
        <end position="213"/>
    </location>
</feature>
<organism evidence="2 3">
    <name type="scientific">Maribacter caenipelagi</name>
    <dbReference type="NCBI Taxonomy" id="1447781"/>
    <lineage>
        <taxon>Bacteria</taxon>
        <taxon>Pseudomonadati</taxon>
        <taxon>Bacteroidota</taxon>
        <taxon>Flavobacteriia</taxon>
        <taxon>Flavobacteriales</taxon>
        <taxon>Flavobacteriaceae</taxon>
        <taxon>Maribacter</taxon>
    </lineage>
</organism>
<gene>
    <name evidence="2" type="ORF">DFQ03_0587</name>
</gene>
<dbReference type="EMBL" id="SNZW01000011">
    <property type="protein sequence ID" value="TDS18876.1"/>
    <property type="molecule type" value="Genomic_DNA"/>
</dbReference>
<dbReference type="Pfam" id="PF04851">
    <property type="entry name" value="ResIII"/>
    <property type="match status" value="1"/>
</dbReference>
<evidence type="ECO:0000259" key="1">
    <source>
        <dbReference type="Pfam" id="PF04851"/>
    </source>
</evidence>
<dbReference type="InterPro" id="IPR027417">
    <property type="entry name" value="P-loop_NTPase"/>
</dbReference>
<dbReference type="GO" id="GO:0003677">
    <property type="term" value="F:DNA binding"/>
    <property type="evidence" value="ECO:0007669"/>
    <property type="project" value="InterPro"/>
</dbReference>
<keyword evidence="2" id="KW-0378">Hydrolase</keyword>
<keyword evidence="2" id="KW-0067">ATP-binding</keyword>
<evidence type="ECO:0000313" key="3">
    <source>
        <dbReference type="Proteomes" id="UP000295274"/>
    </source>
</evidence>
<evidence type="ECO:0000313" key="2">
    <source>
        <dbReference type="EMBL" id="TDS18876.1"/>
    </source>
</evidence>
<dbReference type="GO" id="GO:0004386">
    <property type="term" value="F:helicase activity"/>
    <property type="evidence" value="ECO:0007669"/>
    <property type="project" value="UniProtKB-KW"/>
</dbReference>
<dbReference type="OrthoDB" id="642699at2"/>
<dbReference type="Proteomes" id="UP000295274">
    <property type="component" value="Unassembled WGS sequence"/>
</dbReference>
<reference evidence="2 3" key="1">
    <citation type="submission" date="2019-03" db="EMBL/GenBank/DDBJ databases">
        <title>Genomic Encyclopedia of Type Strains, Phase III (KMG-III): the genomes of soil and plant-associated and newly described type strains.</title>
        <authorList>
            <person name="Whitman W."/>
        </authorList>
    </citation>
    <scope>NUCLEOTIDE SEQUENCE [LARGE SCALE GENOMIC DNA]</scope>
    <source>
        <strain evidence="2 3">CECT 8455</strain>
    </source>
</reference>
<dbReference type="SUPFAM" id="SSF52540">
    <property type="entry name" value="P-loop containing nucleoside triphosphate hydrolases"/>
    <property type="match status" value="1"/>
</dbReference>
<comment type="caution">
    <text evidence="2">The sequence shown here is derived from an EMBL/GenBank/DDBJ whole genome shotgun (WGS) entry which is preliminary data.</text>
</comment>
<dbReference type="Gene3D" id="3.40.50.300">
    <property type="entry name" value="P-loop containing nucleotide triphosphate hydrolases"/>
    <property type="match status" value="1"/>
</dbReference>
<dbReference type="GO" id="GO:0016787">
    <property type="term" value="F:hydrolase activity"/>
    <property type="evidence" value="ECO:0007669"/>
    <property type="project" value="InterPro"/>
</dbReference>
<keyword evidence="3" id="KW-1185">Reference proteome</keyword>
<dbReference type="AlphaFoldDB" id="A0A4R7DHV9"/>
<dbReference type="InterPro" id="IPR006935">
    <property type="entry name" value="Helicase/UvrB_N"/>
</dbReference>
<protein>
    <submittedName>
        <fullName evidence="2">RAD3-like DEAD/DEAH box helicase</fullName>
    </submittedName>
</protein>